<evidence type="ECO:0000256" key="3">
    <source>
        <dbReference type="ARBA" id="ARBA00022525"/>
    </source>
</evidence>
<evidence type="ECO:0000256" key="5">
    <source>
        <dbReference type="RuleBase" id="RU367124"/>
    </source>
</evidence>
<gene>
    <name evidence="6" type="ORF">GN244_ATG02637</name>
</gene>
<feature type="signal peptide" evidence="5">
    <location>
        <begin position="1"/>
        <end position="21"/>
    </location>
</feature>
<dbReference type="InterPro" id="IPR031825">
    <property type="entry name" value="RXLR"/>
</dbReference>
<dbReference type="GO" id="GO:0005576">
    <property type="term" value="C:extracellular region"/>
    <property type="evidence" value="ECO:0007669"/>
    <property type="project" value="UniProtKB-SubCell"/>
</dbReference>
<dbReference type="Pfam" id="PF16810">
    <property type="entry name" value="RXLR"/>
    <property type="match status" value="1"/>
</dbReference>
<comment type="caution">
    <text evidence="6">The sequence shown here is derived from an EMBL/GenBank/DDBJ whole genome shotgun (WGS) entry which is preliminary data.</text>
</comment>
<dbReference type="EMBL" id="WSZM01000056">
    <property type="protein sequence ID" value="KAF4045008.1"/>
    <property type="molecule type" value="Genomic_DNA"/>
</dbReference>
<name>A0A833T7W9_PHYIN</name>
<evidence type="ECO:0000256" key="2">
    <source>
        <dbReference type="ARBA" id="ARBA00010400"/>
    </source>
</evidence>
<comment type="similarity">
    <text evidence="2 5">Belongs to the RxLR effector family.</text>
</comment>
<evidence type="ECO:0000256" key="4">
    <source>
        <dbReference type="ARBA" id="ARBA00022729"/>
    </source>
</evidence>
<keyword evidence="7" id="KW-1185">Reference proteome</keyword>
<evidence type="ECO:0000313" key="7">
    <source>
        <dbReference type="Proteomes" id="UP000602510"/>
    </source>
</evidence>
<dbReference type="Proteomes" id="UP000602510">
    <property type="component" value="Unassembled WGS sequence"/>
</dbReference>
<protein>
    <recommendedName>
        <fullName evidence="5">RxLR effector protein</fullName>
    </recommendedName>
</protein>
<accession>A0A833T7W9</accession>
<dbReference type="Gene3D" id="1.10.10.2460">
    <property type="match status" value="1"/>
</dbReference>
<reference evidence="6" key="1">
    <citation type="submission" date="2020-04" db="EMBL/GenBank/DDBJ databases">
        <title>Hybrid Assembly of Korean Phytophthora infestans isolates.</title>
        <authorList>
            <person name="Prokchorchik M."/>
            <person name="Lee Y."/>
            <person name="Seo J."/>
            <person name="Cho J.-H."/>
            <person name="Park Y.-E."/>
            <person name="Jang D.-C."/>
            <person name="Im J.-S."/>
            <person name="Choi J.-G."/>
            <person name="Park H.-J."/>
            <person name="Lee G.-B."/>
            <person name="Lee Y.-G."/>
            <person name="Hong S.-Y."/>
            <person name="Cho K."/>
            <person name="Sohn K.H."/>
        </authorList>
    </citation>
    <scope>NUCLEOTIDE SEQUENCE</scope>
    <source>
        <strain evidence="6">KR_1_A1</strain>
    </source>
</reference>
<organism evidence="6 7">
    <name type="scientific">Phytophthora infestans</name>
    <name type="common">Potato late blight agent</name>
    <name type="synonym">Botrytis infestans</name>
    <dbReference type="NCBI Taxonomy" id="4787"/>
    <lineage>
        <taxon>Eukaryota</taxon>
        <taxon>Sar</taxon>
        <taxon>Stramenopiles</taxon>
        <taxon>Oomycota</taxon>
        <taxon>Peronosporomycetes</taxon>
        <taxon>Peronosporales</taxon>
        <taxon>Peronosporaceae</taxon>
        <taxon>Phytophthora</taxon>
    </lineage>
</organism>
<evidence type="ECO:0000313" key="6">
    <source>
        <dbReference type="EMBL" id="KAF4045008.1"/>
    </source>
</evidence>
<keyword evidence="3 5" id="KW-0964">Secreted</keyword>
<evidence type="ECO:0000256" key="1">
    <source>
        <dbReference type="ARBA" id="ARBA00004613"/>
    </source>
</evidence>
<keyword evidence="4 5" id="KW-0732">Signal</keyword>
<sequence length="135" mass="15518">MRLYSILSASMVISYFVTCNAATSSDQTKLSRMESPVLVHSLSAAVNVDAVDRRFLREREESMQERGFHLTTRAEVKALARKVITDFDDANDVYRKWYENGYSKNKIANLLKVSEMEKYAPVYNGYLAYLNRINS</sequence>
<feature type="chain" id="PRO_5033097208" description="RxLR effector protein" evidence="5">
    <location>
        <begin position="22"/>
        <end position="135"/>
    </location>
</feature>
<proteinExistence type="inferred from homology"/>
<comment type="function">
    <text evidence="5">Effector that suppresses plant defense responses during pathogen infection.</text>
</comment>
<dbReference type="AlphaFoldDB" id="A0A833T7W9"/>
<comment type="subcellular location">
    <subcellularLocation>
        <location evidence="1 5">Secreted</location>
    </subcellularLocation>
</comment>